<dbReference type="InterPro" id="IPR015943">
    <property type="entry name" value="WD40/YVTN_repeat-like_dom_sf"/>
</dbReference>
<feature type="repeat" description="WD" evidence="5">
    <location>
        <begin position="264"/>
        <end position="295"/>
    </location>
</feature>
<dbReference type="Proteomes" id="UP000649617">
    <property type="component" value="Unassembled WGS sequence"/>
</dbReference>
<dbReference type="InterPro" id="IPR036322">
    <property type="entry name" value="WD40_repeat_dom_sf"/>
</dbReference>
<feature type="repeat" description="WD" evidence="5">
    <location>
        <begin position="139"/>
        <end position="180"/>
    </location>
</feature>
<evidence type="ECO:0000313" key="8">
    <source>
        <dbReference type="Proteomes" id="UP000649617"/>
    </source>
</evidence>
<proteinExistence type="predicted"/>
<dbReference type="SUPFAM" id="SSF50978">
    <property type="entry name" value="WD40 repeat-like"/>
    <property type="match status" value="1"/>
</dbReference>
<evidence type="ECO:0000256" key="4">
    <source>
        <dbReference type="ARBA" id="ARBA00023242"/>
    </source>
</evidence>
<dbReference type="PROSITE" id="PS50082">
    <property type="entry name" value="WD_REPEATS_2"/>
    <property type="match status" value="3"/>
</dbReference>
<feature type="compositionally biased region" description="Basic residues" evidence="6">
    <location>
        <begin position="1"/>
        <end position="17"/>
    </location>
</feature>
<dbReference type="InterPro" id="IPR001680">
    <property type="entry name" value="WD40_rpt"/>
</dbReference>
<accession>A0A812Y2M7</accession>
<evidence type="ECO:0000256" key="1">
    <source>
        <dbReference type="ARBA" id="ARBA00004123"/>
    </source>
</evidence>
<dbReference type="EMBL" id="CAJNIZ010046678">
    <property type="protein sequence ID" value="CAE7753851.1"/>
    <property type="molecule type" value="Genomic_DNA"/>
</dbReference>
<comment type="subcellular location">
    <subcellularLocation>
        <location evidence="1">Nucleus</location>
    </subcellularLocation>
</comment>
<name>A0A812Y2M7_SYMPI</name>
<gene>
    <name evidence="7" type="ORF">SPIL2461_LOCUS21863</name>
</gene>
<dbReference type="Pfam" id="PF00400">
    <property type="entry name" value="WD40"/>
    <property type="match status" value="3"/>
</dbReference>
<evidence type="ECO:0000256" key="5">
    <source>
        <dbReference type="PROSITE-ProRule" id="PRU00221"/>
    </source>
</evidence>
<sequence length="407" mass="43292">MGPKAKSKAKAKAKAKGKVKDPDTTRLTRRTYLRSKLPAVRPNGAVHLDTLPVIEPNGAGDSIVQTEIRACFGGHVCDVSQPKMLCDIAGHGFRAKFGIKVPYSILSACVLPMQGDIATAGEDGTIRVWDHEGTLMQEVLAHEGGALFVAPFPNGKCLLTGGCDGFARVWKVAPNSKIAVFVQVNHRFAVASGCVYPNLRQMITLGLDGVAKIWRLDDEEFLAEGGCGLSAMIISPYGGCILTASSMGAIEKFSDDGQLLCQFADGHHGLVNVLMLFPDQSRILTAGEDGAALIWYSSGELAVELEPLEDPVLCADISPCGSWILTGSKQGTARISGSATGRTVCSWQVGDEAPAQPEEASSVLEVSERAQLDTCSVQACCFCLSEPRFVLAGAFGLQIWEFMAVLD</sequence>
<protein>
    <submittedName>
        <fullName evidence="7">Uncharacterized protein</fullName>
    </submittedName>
</protein>
<evidence type="ECO:0000313" key="7">
    <source>
        <dbReference type="EMBL" id="CAE7753851.1"/>
    </source>
</evidence>
<reference evidence="7" key="1">
    <citation type="submission" date="2021-02" db="EMBL/GenBank/DDBJ databases">
        <authorList>
            <person name="Dougan E. K."/>
            <person name="Rhodes N."/>
            <person name="Thang M."/>
            <person name="Chan C."/>
        </authorList>
    </citation>
    <scope>NUCLEOTIDE SEQUENCE</scope>
</reference>
<dbReference type="SMART" id="SM00320">
    <property type="entry name" value="WD40"/>
    <property type="match status" value="5"/>
</dbReference>
<dbReference type="OrthoDB" id="6252103at2759"/>
<dbReference type="Gene3D" id="2.130.10.10">
    <property type="entry name" value="YVTN repeat-like/Quinoprotein amine dehydrogenase"/>
    <property type="match status" value="2"/>
</dbReference>
<dbReference type="PANTHER" id="PTHR19848:SF0">
    <property type="entry name" value="NOTCHLESS PROTEIN HOMOLOG 1"/>
    <property type="match status" value="1"/>
</dbReference>
<dbReference type="GO" id="GO:0000027">
    <property type="term" value="P:ribosomal large subunit assembly"/>
    <property type="evidence" value="ECO:0007669"/>
    <property type="project" value="TreeGrafter"/>
</dbReference>
<keyword evidence="3" id="KW-0677">Repeat</keyword>
<organism evidence="7 8">
    <name type="scientific">Symbiodinium pilosum</name>
    <name type="common">Dinoflagellate</name>
    <dbReference type="NCBI Taxonomy" id="2952"/>
    <lineage>
        <taxon>Eukaryota</taxon>
        <taxon>Sar</taxon>
        <taxon>Alveolata</taxon>
        <taxon>Dinophyceae</taxon>
        <taxon>Suessiales</taxon>
        <taxon>Symbiodiniaceae</taxon>
        <taxon>Symbiodinium</taxon>
    </lineage>
</organism>
<dbReference type="AlphaFoldDB" id="A0A812Y2M7"/>
<feature type="repeat" description="WD" evidence="5">
    <location>
        <begin position="117"/>
        <end position="130"/>
    </location>
</feature>
<dbReference type="GO" id="GO:0005730">
    <property type="term" value="C:nucleolus"/>
    <property type="evidence" value="ECO:0007669"/>
    <property type="project" value="TreeGrafter"/>
</dbReference>
<keyword evidence="8" id="KW-1185">Reference proteome</keyword>
<evidence type="ECO:0000256" key="6">
    <source>
        <dbReference type="SAM" id="MobiDB-lite"/>
    </source>
</evidence>
<dbReference type="PROSITE" id="PS50294">
    <property type="entry name" value="WD_REPEATS_REGION"/>
    <property type="match status" value="1"/>
</dbReference>
<keyword evidence="4" id="KW-0539">Nucleus</keyword>
<evidence type="ECO:0000256" key="3">
    <source>
        <dbReference type="ARBA" id="ARBA00022737"/>
    </source>
</evidence>
<dbReference type="PANTHER" id="PTHR19848">
    <property type="entry name" value="WD40 REPEAT PROTEIN"/>
    <property type="match status" value="1"/>
</dbReference>
<feature type="region of interest" description="Disordered" evidence="6">
    <location>
        <begin position="1"/>
        <end position="23"/>
    </location>
</feature>
<comment type="caution">
    <text evidence="7">The sequence shown here is derived from an EMBL/GenBank/DDBJ whole genome shotgun (WGS) entry which is preliminary data.</text>
</comment>
<keyword evidence="2 5" id="KW-0853">WD repeat</keyword>
<evidence type="ECO:0000256" key="2">
    <source>
        <dbReference type="ARBA" id="ARBA00022574"/>
    </source>
</evidence>